<dbReference type="Gene3D" id="1.20.5.2950">
    <property type="match status" value="1"/>
</dbReference>
<name>A0AAE3VGC7_9BACT</name>
<evidence type="ECO:0000313" key="1">
    <source>
        <dbReference type="EMBL" id="MDQ0289761.1"/>
    </source>
</evidence>
<accession>A0AAE3VGC7</accession>
<comment type="caution">
    <text evidence="1">The sequence shown here is derived from an EMBL/GenBank/DDBJ whole genome shotgun (WGS) entry which is preliminary data.</text>
</comment>
<reference evidence="1" key="1">
    <citation type="submission" date="2023-07" db="EMBL/GenBank/DDBJ databases">
        <title>Genomic Encyclopedia of Type Strains, Phase IV (KMG-IV): sequencing the most valuable type-strain genomes for metagenomic binning, comparative biology and taxonomic classification.</title>
        <authorList>
            <person name="Goeker M."/>
        </authorList>
    </citation>
    <scope>NUCLEOTIDE SEQUENCE</scope>
    <source>
        <strain evidence="1">DSM 24202</strain>
    </source>
</reference>
<dbReference type="EMBL" id="JAUSVL010000001">
    <property type="protein sequence ID" value="MDQ0289761.1"/>
    <property type="molecule type" value="Genomic_DNA"/>
</dbReference>
<dbReference type="RefSeq" id="WP_307261216.1">
    <property type="nucleotide sequence ID" value="NZ_JAUSVL010000001.1"/>
</dbReference>
<organism evidence="1 2">
    <name type="scientific">Oligosphaera ethanolica</name>
    <dbReference type="NCBI Taxonomy" id="760260"/>
    <lineage>
        <taxon>Bacteria</taxon>
        <taxon>Pseudomonadati</taxon>
        <taxon>Lentisphaerota</taxon>
        <taxon>Oligosphaeria</taxon>
        <taxon>Oligosphaerales</taxon>
        <taxon>Oligosphaeraceae</taxon>
        <taxon>Oligosphaera</taxon>
    </lineage>
</organism>
<proteinExistence type="predicted"/>
<sequence>MDDILKRMLLVEEQADEIVAAAEREAEQILTASRQQINDEKVQAQQALAKEYEALLSARLTTARSERDKALAEADKRHAIELKAFHQGLDRRLREVKEALAYPSDK</sequence>
<dbReference type="Proteomes" id="UP001238163">
    <property type="component" value="Unassembled WGS sequence"/>
</dbReference>
<keyword evidence="2" id="KW-1185">Reference proteome</keyword>
<gene>
    <name evidence="1" type="ORF">J3R75_001868</name>
</gene>
<evidence type="ECO:0000313" key="2">
    <source>
        <dbReference type="Proteomes" id="UP001238163"/>
    </source>
</evidence>
<dbReference type="AlphaFoldDB" id="A0AAE3VGC7"/>
<protein>
    <submittedName>
        <fullName evidence="1">Vacuolar-type H+-ATPase subunit H</fullName>
    </submittedName>
</protein>